<gene>
    <name evidence="2" type="ORF">SSLN_LOCUS19066</name>
</gene>
<protein>
    <submittedName>
        <fullName evidence="2 4">Uncharacterized protein</fullName>
    </submittedName>
</protein>
<reference evidence="2 3" key="2">
    <citation type="submission" date="2018-11" db="EMBL/GenBank/DDBJ databases">
        <authorList>
            <consortium name="Pathogen Informatics"/>
        </authorList>
    </citation>
    <scope>NUCLEOTIDE SEQUENCE [LARGE SCALE GENOMIC DNA]</scope>
    <source>
        <strain evidence="2 3">NST_G2</strain>
    </source>
</reference>
<evidence type="ECO:0000313" key="2">
    <source>
        <dbReference type="EMBL" id="VDM05452.1"/>
    </source>
</evidence>
<keyword evidence="3" id="KW-1185">Reference proteome</keyword>
<dbReference type="WBParaSite" id="SSLN_0001979001-mRNA-1">
    <property type="protein sequence ID" value="SSLN_0001979001-mRNA-1"/>
    <property type="gene ID" value="SSLN_0001979001"/>
</dbReference>
<reference evidence="4" key="1">
    <citation type="submission" date="2016-06" db="UniProtKB">
        <authorList>
            <consortium name="WormBaseParasite"/>
        </authorList>
    </citation>
    <scope>IDENTIFICATION</scope>
</reference>
<accession>A0A183TRG8</accession>
<name>A0A183TRG8_SCHSO</name>
<organism evidence="4">
    <name type="scientific">Schistocephalus solidus</name>
    <name type="common">Tapeworm</name>
    <dbReference type="NCBI Taxonomy" id="70667"/>
    <lineage>
        <taxon>Eukaryota</taxon>
        <taxon>Metazoa</taxon>
        <taxon>Spiralia</taxon>
        <taxon>Lophotrochozoa</taxon>
        <taxon>Platyhelminthes</taxon>
        <taxon>Cestoda</taxon>
        <taxon>Eucestoda</taxon>
        <taxon>Diphyllobothriidea</taxon>
        <taxon>Diphyllobothriidae</taxon>
        <taxon>Schistocephalus</taxon>
    </lineage>
</organism>
<evidence type="ECO:0000313" key="3">
    <source>
        <dbReference type="Proteomes" id="UP000275846"/>
    </source>
</evidence>
<proteinExistence type="predicted"/>
<sequence length="98" mass="10456">MIRVAFACQALRTRAYRSPPTRVTRCQARDAVMPIDIRERERDNSQSSAVNEFPAATPTPVMGAGVGTASASAPPSDLPHAYFMGDDGKFVAGDGSKK</sequence>
<evidence type="ECO:0000313" key="4">
    <source>
        <dbReference type="WBParaSite" id="SSLN_0001979001-mRNA-1"/>
    </source>
</evidence>
<dbReference type="Proteomes" id="UP000275846">
    <property type="component" value="Unassembled WGS sequence"/>
</dbReference>
<evidence type="ECO:0000256" key="1">
    <source>
        <dbReference type="SAM" id="MobiDB-lite"/>
    </source>
</evidence>
<dbReference type="EMBL" id="UYSU01046160">
    <property type="protein sequence ID" value="VDM05452.1"/>
    <property type="molecule type" value="Genomic_DNA"/>
</dbReference>
<dbReference type="AlphaFoldDB" id="A0A183TRG8"/>
<feature type="region of interest" description="Disordered" evidence="1">
    <location>
        <begin position="34"/>
        <end position="76"/>
    </location>
</feature>